<evidence type="ECO:0000313" key="1">
    <source>
        <dbReference type="EMBL" id="GAH75883.1"/>
    </source>
</evidence>
<reference evidence="1" key="1">
    <citation type="journal article" date="2014" name="Front. Microbiol.">
        <title>High frequency of phylogenetically diverse reductive dehalogenase-homologous genes in deep subseafloor sedimentary metagenomes.</title>
        <authorList>
            <person name="Kawai M."/>
            <person name="Futagami T."/>
            <person name="Toyoda A."/>
            <person name="Takaki Y."/>
            <person name="Nishi S."/>
            <person name="Hori S."/>
            <person name="Arai W."/>
            <person name="Tsubouchi T."/>
            <person name="Morono Y."/>
            <person name="Uchiyama I."/>
            <person name="Ito T."/>
            <person name="Fujiyama A."/>
            <person name="Inagaki F."/>
            <person name="Takami H."/>
        </authorList>
    </citation>
    <scope>NUCLEOTIDE SEQUENCE</scope>
    <source>
        <strain evidence="1">Expedition CK06-06</strain>
    </source>
</reference>
<protein>
    <submittedName>
        <fullName evidence="1">Uncharacterized protein</fullName>
    </submittedName>
</protein>
<dbReference type="AlphaFoldDB" id="X1K1A9"/>
<dbReference type="EMBL" id="BARU01029005">
    <property type="protein sequence ID" value="GAH75883.1"/>
    <property type="molecule type" value="Genomic_DNA"/>
</dbReference>
<proteinExistence type="predicted"/>
<name>X1K1A9_9ZZZZ</name>
<organism evidence="1">
    <name type="scientific">marine sediment metagenome</name>
    <dbReference type="NCBI Taxonomy" id="412755"/>
    <lineage>
        <taxon>unclassified sequences</taxon>
        <taxon>metagenomes</taxon>
        <taxon>ecological metagenomes</taxon>
    </lineage>
</organism>
<comment type="caution">
    <text evidence="1">The sequence shown here is derived from an EMBL/GenBank/DDBJ whole genome shotgun (WGS) entry which is preliminary data.</text>
</comment>
<accession>X1K1A9</accession>
<sequence length="97" mass="10637">MDAEEKTVIEVTPDQVIDAGQELPDLEFTVNVDALDDLTIGQSAALLTPDKVPLYLLIEAIDALTDGVDVWALKKEDLELVAERIGEAFEVRRASKN</sequence>
<gene>
    <name evidence="1" type="ORF">S03H2_46219</name>
</gene>